<dbReference type="Proteomes" id="UP000660265">
    <property type="component" value="Unassembled WGS sequence"/>
</dbReference>
<evidence type="ECO:0000256" key="1">
    <source>
        <dbReference type="SAM" id="Phobius"/>
    </source>
</evidence>
<reference evidence="3" key="1">
    <citation type="journal article" date="2019" name="Int. J. Syst. Evol. Microbiol.">
        <title>The Global Catalogue of Microorganisms (GCM) 10K type strain sequencing project: providing services to taxonomists for standard genome sequencing and annotation.</title>
        <authorList>
            <consortium name="The Broad Institute Genomics Platform"/>
            <consortium name="The Broad Institute Genome Sequencing Center for Infectious Disease"/>
            <person name="Wu L."/>
            <person name="Ma J."/>
        </authorList>
    </citation>
    <scope>NUCLEOTIDE SEQUENCE [LARGE SCALE GENOMIC DNA]</scope>
    <source>
        <strain evidence="3">CGMCC 4.7275</strain>
    </source>
</reference>
<dbReference type="RefSeq" id="WP_189107404.1">
    <property type="nucleotide sequence ID" value="NZ_BMMV01000006.1"/>
</dbReference>
<feature type="transmembrane region" description="Helical" evidence="1">
    <location>
        <begin position="46"/>
        <end position="67"/>
    </location>
</feature>
<evidence type="ECO:0000313" key="2">
    <source>
        <dbReference type="EMBL" id="GGJ91904.1"/>
    </source>
</evidence>
<keyword evidence="1" id="KW-0472">Membrane</keyword>
<protein>
    <recommendedName>
        <fullName evidence="4">DUF998 domain-containing protein</fullName>
    </recommendedName>
</protein>
<keyword evidence="1" id="KW-1133">Transmembrane helix</keyword>
<gene>
    <name evidence="2" type="ORF">GCM10011583_24240</name>
</gene>
<feature type="transmembrane region" description="Helical" evidence="1">
    <location>
        <begin position="79"/>
        <end position="97"/>
    </location>
</feature>
<keyword evidence="3" id="KW-1185">Reference proteome</keyword>
<accession>A0ABQ2E347</accession>
<keyword evidence="1" id="KW-0812">Transmembrane</keyword>
<proteinExistence type="predicted"/>
<name>A0ABQ2E347_9ACTN</name>
<sequence>MSTSSRTTGGAGCLLAVLGAATAPLVWAPRARLSIGGGFEGNARDLSVLYVDLPLIALGGALTPLLAWALTRRWSGRPWVAVLVGVAALALGIWGLTEWWTPRHGDPAHGSGI</sequence>
<organism evidence="2 3">
    <name type="scientific">Streptomyces camponoticapitis</name>
    <dbReference type="NCBI Taxonomy" id="1616125"/>
    <lineage>
        <taxon>Bacteria</taxon>
        <taxon>Bacillati</taxon>
        <taxon>Actinomycetota</taxon>
        <taxon>Actinomycetes</taxon>
        <taxon>Kitasatosporales</taxon>
        <taxon>Streptomycetaceae</taxon>
        <taxon>Streptomyces</taxon>
    </lineage>
</organism>
<evidence type="ECO:0000313" key="3">
    <source>
        <dbReference type="Proteomes" id="UP000660265"/>
    </source>
</evidence>
<comment type="caution">
    <text evidence="2">The sequence shown here is derived from an EMBL/GenBank/DDBJ whole genome shotgun (WGS) entry which is preliminary data.</text>
</comment>
<dbReference type="EMBL" id="BMMV01000006">
    <property type="protein sequence ID" value="GGJ91904.1"/>
    <property type="molecule type" value="Genomic_DNA"/>
</dbReference>
<evidence type="ECO:0008006" key="4">
    <source>
        <dbReference type="Google" id="ProtNLM"/>
    </source>
</evidence>